<gene>
    <name evidence="1" type="ORF">WH47_05906</name>
</gene>
<keyword evidence="2" id="KW-1185">Reference proteome</keyword>
<accession>A0A0L7REH0</accession>
<protein>
    <submittedName>
        <fullName evidence="1">Uncharacterized protein</fullName>
    </submittedName>
</protein>
<organism evidence="1 2">
    <name type="scientific">Habropoda laboriosa</name>
    <dbReference type="NCBI Taxonomy" id="597456"/>
    <lineage>
        <taxon>Eukaryota</taxon>
        <taxon>Metazoa</taxon>
        <taxon>Ecdysozoa</taxon>
        <taxon>Arthropoda</taxon>
        <taxon>Hexapoda</taxon>
        <taxon>Insecta</taxon>
        <taxon>Pterygota</taxon>
        <taxon>Neoptera</taxon>
        <taxon>Endopterygota</taxon>
        <taxon>Hymenoptera</taxon>
        <taxon>Apocrita</taxon>
        <taxon>Aculeata</taxon>
        <taxon>Apoidea</taxon>
        <taxon>Anthophila</taxon>
        <taxon>Apidae</taxon>
        <taxon>Habropoda</taxon>
    </lineage>
</organism>
<proteinExistence type="predicted"/>
<dbReference type="AlphaFoldDB" id="A0A0L7REH0"/>
<evidence type="ECO:0000313" key="1">
    <source>
        <dbReference type="EMBL" id="KOC69243.1"/>
    </source>
</evidence>
<name>A0A0L7REH0_9HYME</name>
<dbReference type="EMBL" id="KQ414609">
    <property type="protein sequence ID" value="KOC69243.1"/>
    <property type="molecule type" value="Genomic_DNA"/>
</dbReference>
<sequence length="63" mass="7411">MGKKLDNIDFIRNNIEKYFNVIGRPNTYGHVALLIVRLKYNFISILYNVRVYFGTLITDSEII</sequence>
<dbReference type="Proteomes" id="UP000053825">
    <property type="component" value="Unassembled WGS sequence"/>
</dbReference>
<reference evidence="1 2" key="1">
    <citation type="submission" date="2015-07" db="EMBL/GenBank/DDBJ databases">
        <title>The genome of Habropoda laboriosa.</title>
        <authorList>
            <person name="Pan H."/>
            <person name="Kapheim K."/>
        </authorList>
    </citation>
    <scope>NUCLEOTIDE SEQUENCE [LARGE SCALE GENOMIC DNA]</scope>
    <source>
        <strain evidence="1">0110345459</strain>
    </source>
</reference>
<evidence type="ECO:0000313" key="2">
    <source>
        <dbReference type="Proteomes" id="UP000053825"/>
    </source>
</evidence>